<organism evidence="2 3">
    <name type="scientific">Septoria linicola</name>
    <dbReference type="NCBI Taxonomy" id="215465"/>
    <lineage>
        <taxon>Eukaryota</taxon>
        <taxon>Fungi</taxon>
        <taxon>Dikarya</taxon>
        <taxon>Ascomycota</taxon>
        <taxon>Pezizomycotina</taxon>
        <taxon>Dothideomycetes</taxon>
        <taxon>Dothideomycetidae</taxon>
        <taxon>Mycosphaerellales</taxon>
        <taxon>Mycosphaerellaceae</taxon>
        <taxon>Septoria</taxon>
    </lineage>
</organism>
<reference evidence="2" key="1">
    <citation type="submission" date="2022-06" db="EMBL/GenBank/DDBJ databases">
        <title>Complete genome sequences of two strains of the flax pathogen Septoria linicola.</title>
        <authorList>
            <person name="Lapalu N."/>
            <person name="Simon A."/>
            <person name="Demenou B."/>
            <person name="Paumier D."/>
            <person name="Guillot M.-P."/>
            <person name="Gout L."/>
            <person name="Valade R."/>
        </authorList>
    </citation>
    <scope>NUCLEOTIDE SEQUENCE</scope>
    <source>
        <strain evidence="2">SE15195</strain>
    </source>
</reference>
<gene>
    <name evidence="2" type="ORF">Slin15195_G106400</name>
</gene>
<accession>A0A9Q9B541</accession>
<dbReference type="AlphaFoldDB" id="A0A9Q9B541"/>
<feature type="region of interest" description="Disordered" evidence="1">
    <location>
        <begin position="161"/>
        <end position="183"/>
    </location>
</feature>
<evidence type="ECO:0000313" key="2">
    <source>
        <dbReference type="EMBL" id="USW57321.1"/>
    </source>
</evidence>
<name>A0A9Q9B541_9PEZI</name>
<sequence>MASSRPVVLEVTNTQLFVQHILKSHTWPSTLIVCSTRDEFLRSLAQGPETMVRNMDGLDNWLQTSTLRLLSTSRSLRVAFCPDITHLRAYLATYSANVLQRADEADTALRQKDVQPILAILNPIELHRPTSAFSAQGLNRTFSSAVEAAHATGSKLILAECPPQSHDRHSPQDDDGPQEAQADPWSEELSILNVTTKRLGDLSVGRTVKARTLARRWCAFEMMPKAGRY</sequence>
<proteinExistence type="predicted"/>
<dbReference type="OrthoDB" id="5391496at2759"/>
<keyword evidence="3" id="KW-1185">Reference proteome</keyword>
<evidence type="ECO:0000256" key="1">
    <source>
        <dbReference type="SAM" id="MobiDB-lite"/>
    </source>
</evidence>
<dbReference type="Proteomes" id="UP001056384">
    <property type="component" value="Chromosome 9"/>
</dbReference>
<dbReference type="EMBL" id="CP099426">
    <property type="protein sequence ID" value="USW57321.1"/>
    <property type="molecule type" value="Genomic_DNA"/>
</dbReference>
<protein>
    <submittedName>
        <fullName evidence="2">Uncharacterized protein</fullName>
    </submittedName>
</protein>
<evidence type="ECO:0000313" key="3">
    <source>
        <dbReference type="Proteomes" id="UP001056384"/>
    </source>
</evidence>